<dbReference type="FunFam" id="3.60.15.10:FF:000013">
    <property type="entry name" value="Persulfide dioxygenase ETHE1, mitochondrial"/>
    <property type="match status" value="1"/>
</dbReference>
<dbReference type="GO" id="GO:0006749">
    <property type="term" value="P:glutathione metabolic process"/>
    <property type="evidence" value="ECO:0007669"/>
    <property type="project" value="InterPro"/>
</dbReference>
<dbReference type="GO" id="GO:0046872">
    <property type="term" value="F:metal ion binding"/>
    <property type="evidence" value="ECO:0007669"/>
    <property type="project" value="UniProtKB-KW"/>
</dbReference>
<gene>
    <name evidence="10" type="ORF">B1L04_22070</name>
</gene>
<evidence type="ECO:0000313" key="10">
    <source>
        <dbReference type="EMBL" id="OPF15221.1"/>
    </source>
</evidence>
<dbReference type="Gene3D" id="3.60.15.10">
    <property type="entry name" value="Ribonuclease Z/Hydroxyacylglutathione hydrolase-like"/>
    <property type="match status" value="1"/>
</dbReference>
<keyword evidence="8" id="KW-0408">Iron</keyword>
<feature type="domain" description="Metallo-beta-lactamase" evidence="9">
    <location>
        <begin position="492"/>
        <end position="652"/>
    </location>
</feature>
<accession>A0A1V4BMC1</accession>
<keyword evidence="10" id="KW-0378">Hydrolase</keyword>
<dbReference type="GO" id="GO:0016787">
    <property type="term" value="F:hydrolase activity"/>
    <property type="evidence" value="ECO:0007669"/>
    <property type="project" value="UniProtKB-KW"/>
</dbReference>
<evidence type="ECO:0000256" key="3">
    <source>
        <dbReference type="ARBA" id="ARBA00022723"/>
    </source>
</evidence>
<dbReference type="InterPro" id="IPR052189">
    <property type="entry name" value="L-asp_N-monooxygenase_NS-form"/>
</dbReference>
<evidence type="ECO:0000256" key="4">
    <source>
        <dbReference type="ARBA" id="ARBA00022946"/>
    </source>
</evidence>
<evidence type="ECO:0000259" key="9">
    <source>
        <dbReference type="SMART" id="SM00849"/>
    </source>
</evidence>
<proteinExistence type="inferred from homology"/>
<dbReference type="InterPro" id="IPR038732">
    <property type="entry name" value="HpyO/CreE_NAD-binding"/>
</dbReference>
<comment type="caution">
    <text evidence="10">The sequence shown here is derived from an EMBL/GenBank/DDBJ whole genome shotgun (WGS) entry which is preliminary data.</text>
</comment>
<evidence type="ECO:0000256" key="8">
    <source>
        <dbReference type="ARBA" id="ARBA00023004"/>
    </source>
</evidence>
<keyword evidence="5" id="KW-0223">Dioxygenase</keyword>
<dbReference type="Pfam" id="PF13454">
    <property type="entry name" value="NAD_binding_9"/>
    <property type="match status" value="1"/>
</dbReference>
<dbReference type="PANTHER" id="PTHR40254:SF1">
    <property type="entry name" value="BLR0577 PROTEIN"/>
    <property type="match status" value="1"/>
</dbReference>
<name>A0A1V4BMC1_MICAE</name>
<keyword evidence="4" id="KW-0809">Transit peptide</keyword>
<dbReference type="InterPro" id="IPR036188">
    <property type="entry name" value="FAD/NAD-bd_sf"/>
</dbReference>
<evidence type="ECO:0000256" key="2">
    <source>
        <dbReference type="ARBA" id="ARBA00006759"/>
    </source>
</evidence>
<dbReference type="CDD" id="cd07724">
    <property type="entry name" value="POD-like_MBL-fold"/>
    <property type="match status" value="1"/>
</dbReference>
<dbReference type="InterPro" id="IPR036866">
    <property type="entry name" value="RibonucZ/Hydroxyglut_hydro"/>
</dbReference>
<comment type="cofactor">
    <cofactor evidence="1">
        <name>Fe(2+)</name>
        <dbReference type="ChEBI" id="CHEBI:29033"/>
    </cofactor>
</comment>
<keyword evidence="3" id="KW-0479">Metal-binding</keyword>
<sequence>MSYIDRNQFSATFDIAIIGGGFSGSLVTANLLCDTGTPLSIALIERRKPLGTGIAYGTRDSGHLLNIPAGKMSAFEDDPEHFLHWLADNGYRSIDPASFVPRLVYGKYIRSILEEARDNAIADHRLETFTDAAIDLALDGEKATITLKGGKKISAAKVVLALGNFPATVPQPLASLNSPYLRDAWETDTLADLKPDGTVLLVGTGLTMVDMVVSLAQRGFTGKIHAVSRHGLIPRSHRPTDPYPPFLTLETAPQTTRGLLRRIRAEVKTAESQGHDWRAVLNALRPISQGLWHCLPIGERARFLRHLKAYWEVLRHRLADEIASILDEAVESRQLTYHGGRIESAEVKNGCVEVTIRQRGTGNLLNLTIDRIINCTGAGNDYRTITDPLVVHLRQRGLIRPHPLGCGIETADNGAILRPDGTASDTLYSLGNPRKGDLWETTAIPELRLQAAELARDLLRSLKERISLPAAYSIAFGPAAPIFRQLFDRESSTYTYLIADSGTGEAILIDPVLEQVDRDRQILWQLGLTLGYTMETHVHADHITGAHRLRELTNCSILVPENAEVSDIDGYVRDGDLWTVAGQQLKAIATPGHTDSHIAYLIDEKRLLTGDALLIRGCGRTDFQNGSPEVLYKTVTEKLFTLPDDTLVYPCHDYLGRTVSSIGEEKRWNPRFAGRNRQDFIQLMNNLNLPYPKKMTAALSANARGGKVVFVMDYQI</sequence>
<dbReference type="PANTHER" id="PTHR40254">
    <property type="entry name" value="BLR0577 PROTEIN"/>
    <property type="match status" value="1"/>
</dbReference>
<evidence type="ECO:0000256" key="7">
    <source>
        <dbReference type="ARBA" id="ARBA00023002"/>
    </source>
</evidence>
<evidence type="ECO:0000256" key="1">
    <source>
        <dbReference type="ARBA" id="ARBA00001954"/>
    </source>
</evidence>
<reference evidence="10 11" key="1">
    <citation type="submission" date="2017-02" db="EMBL/GenBank/DDBJ databases">
        <title>Genome sequence of Microcystis aeruginosa KW.</title>
        <authorList>
            <person name="Oh H.-M."/>
            <person name="Ahn C.-Y."/>
            <person name="Jeong H."/>
            <person name="Srivastava A."/>
            <person name="Lee H.-G."/>
            <person name="Kang S.-R."/>
        </authorList>
    </citation>
    <scope>NUCLEOTIDE SEQUENCE [LARGE SCALE GENOMIC DNA]</scope>
    <source>
        <strain evidence="10 11">KW</strain>
    </source>
</reference>
<evidence type="ECO:0000256" key="5">
    <source>
        <dbReference type="ARBA" id="ARBA00022964"/>
    </source>
</evidence>
<protein>
    <submittedName>
        <fullName evidence="10">Hydroxyacylglutathione hydrolase</fullName>
    </submittedName>
</protein>
<evidence type="ECO:0000256" key="6">
    <source>
        <dbReference type="ARBA" id="ARBA00022990"/>
    </source>
</evidence>
<keyword evidence="7" id="KW-0560">Oxidoreductase</keyword>
<dbReference type="SMART" id="SM00849">
    <property type="entry name" value="Lactamase_B"/>
    <property type="match status" value="1"/>
</dbReference>
<dbReference type="SUPFAM" id="SSF56281">
    <property type="entry name" value="Metallo-hydrolase/oxidoreductase"/>
    <property type="match status" value="1"/>
</dbReference>
<dbReference type="InterPro" id="IPR001279">
    <property type="entry name" value="Metallo-B-lactamas"/>
</dbReference>
<evidence type="ECO:0000313" key="11">
    <source>
        <dbReference type="Proteomes" id="UP000189835"/>
    </source>
</evidence>
<comment type="similarity">
    <text evidence="2">Belongs to the metallo-beta-lactamase superfamily. Glyoxalase II family.</text>
</comment>
<dbReference type="InterPro" id="IPR044528">
    <property type="entry name" value="POD-like_MBL-fold"/>
</dbReference>
<dbReference type="EMBL" id="MVGR01000005">
    <property type="protein sequence ID" value="OPF15221.1"/>
    <property type="molecule type" value="Genomic_DNA"/>
</dbReference>
<dbReference type="Proteomes" id="UP000189835">
    <property type="component" value="Unassembled WGS sequence"/>
</dbReference>
<dbReference type="Gene3D" id="3.50.50.60">
    <property type="entry name" value="FAD/NAD(P)-binding domain"/>
    <property type="match status" value="1"/>
</dbReference>
<dbReference type="SUPFAM" id="SSF51905">
    <property type="entry name" value="FAD/NAD(P)-binding domain"/>
    <property type="match status" value="2"/>
</dbReference>
<organism evidence="10 11">
    <name type="scientific">Microcystis aeruginosa KW</name>
    <dbReference type="NCBI Taxonomy" id="1960155"/>
    <lineage>
        <taxon>Bacteria</taxon>
        <taxon>Bacillati</taxon>
        <taxon>Cyanobacteriota</taxon>
        <taxon>Cyanophyceae</taxon>
        <taxon>Oscillatoriophycideae</taxon>
        <taxon>Chroococcales</taxon>
        <taxon>Microcystaceae</taxon>
        <taxon>Microcystis</taxon>
    </lineage>
</organism>
<dbReference type="GO" id="GO:0050313">
    <property type="term" value="F:sulfur dioxygenase activity"/>
    <property type="evidence" value="ECO:0007669"/>
    <property type="project" value="InterPro"/>
</dbReference>
<dbReference type="AlphaFoldDB" id="A0A1V4BMC1"/>
<dbReference type="Pfam" id="PF00753">
    <property type="entry name" value="Lactamase_B"/>
    <property type="match status" value="1"/>
</dbReference>
<keyword evidence="6" id="KW-0007">Acetylation</keyword>